<evidence type="ECO:0000259" key="1">
    <source>
        <dbReference type="Pfam" id="PF20700"/>
    </source>
</evidence>
<sequence length="192" mass="21339">MSGSMKFCYHNPEDSNTVHEENAATAFDAVVNIMVSYDMGWTIRGCGRDYDNLNGFGSIVGVLSRQILDYSTCNRKCKKCDMGRTPLDHNCRLNYWDSSKAMEAHVANKHVNNSSILKSNNLQVGIFVGDDDSSSISACRAGSSHPIGKLSDTNHTSNGIKRQLYDIEKTHNELTKNDNVFTSMLYICHVST</sequence>
<dbReference type="AlphaFoldDB" id="A0AAJ7W829"/>
<dbReference type="RefSeq" id="XP_026666567.1">
    <property type="nucleotide sequence ID" value="XM_026810766.1"/>
</dbReference>
<dbReference type="GeneID" id="113463857"/>
<reference evidence="3" key="1">
    <citation type="submission" date="2025-08" db="UniProtKB">
        <authorList>
            <consortium name="RefSeq"/>
        </authorList>
    </citation>
    <scope>IDENTIFICATION</scope>
    <source>
        <tissue evidence="3">Whole body</tissue>
    </source>
</reference>
<proteinExistence type="predicted"/>
<organism evidence="2 3">
    <name type="scientific">Ceratina calcarata</name>
    <dbReference type="NCBI Taxonomy" id="156304"/>
    <lineage>
        <taxon>Eukaryota</taxon>
        <taxon>Metazoa</taxon>
        <taxon>Ecdysozoa</taxon>
        <taxon>Arthropoda</taxon>
        <taxon>Hexapoda</taxon>
        <taxon>Insecta</taxon>
        <taxon>Pterygota</taxon>
        <taxon>Neoptera</taxon>
        <taxon>Endopterygota</taxon>
        <taxon>Hymenoptera</taxon>
        <taxon>Apocrita</taxon>
        <taxon>Aculeata</taxon>
        <taxon>Apoidea</taxon>
        <taxon>Anthophila</taxon>
        <taxon>Apidae</taxon>
        <taxon>Ceratina</taxon>
        <taxon>Zadontomerus</taxon>
    </lineage>
</organism>
<name>A0AAJ7W829_9HYME</name>
<dbReference type="KEGG" id="ccal:113463857"/>
<feature type="domain" description="Mutator-like transposase" evidence="1">
    <location>
        <begin position="10"/>
        <end position="184"/>
    </location>
</feature>
<keyword evidence="2" id="KW-1185">Reference proteome</keyword>
<evidence type="ECO:0000313" key="3">
    <source>
        <dbReference type="RefSeq" id="XP_026666567.1"/>
    </source>
</evidence>
<protein>
    <submittedName>
        <fullName evidence="3">Uncharacterized protein LOC113463857</fullName>
    </submittedName>
</protein>
<dbReference type="Pfam" id="PF20700">
    <property type="entry name" value="Mutator"/>
    <property type="match status" value="1"/>
</dbReference>
<accession>A0AAJ7W829</accession>
<gene>
    <name evidence="3" type="primary">LOC113463857</name>
</gene>
<evidence type="ECO:0000313" key="2">
    <source>
        <dbReference type="Proteomes" id="UP000694925"/>
    </source>
</evidence>
<dbReference type="Proteomes" id="UP000694925">
    <property type="component" value="Unplaced"/>
</dbReference>
<dbReference type="InterPro" id="IPR049012">
    <property type="entry name" value="Mutator_transp_dom"/>
</dbReference>